<name>A0A4Q9FVR1_9RHOB</name>
<accession>A0A4Q9FVR1</accession>
<evidence type="ECO:0000313" key="3">
    <source>
        <dbReference type="Proteomes" id="UP000293520"/>
    </source>
</evidence>
<feature type="domain" description="ISXO2-like transposase" evidence="1">
    <location>
        <begin position="127"/>
        <end position="279"/>
    </location>
</feature>
<organism evidence="2 3">
    <name type="scientific">Paracoccus subflavus</name>
    <dbReference type="NCBI Taxonomy" id="2528244"/>
    <lineage>
        <taxon>Bacteria</taxon>
        <taxon>Pseudomonadati</taxon>
        <taxon>Pseudomonadota</taxon>
        <taxon>Alphaproteobacteria</taxon>
        <taxon>Rhodobacterales</taxon>
        <taxon>Paracoccaceae</taxon>
        <taxon>Paracoccus</taxon>
    </lineage>
</organism>
<dbReference type="AlphaFoldDB" id="A0A4Q9FVR1"/>
<comment type="caution">
    <text evidence="2">The sequence shown here is derived from an EMBL/GenBank/DDBJ whole genome shotgun (WGS) entry which is preliminary data.</text>
</comment>
<sequence>MSILSRPYFHDEEAAFAHLEQVMWPTGTECPHCGVVGTGVKIPANIEKRVRNGLWKCGDCKKQFTVRVGSVFEASKVPLHKWLQAVYLMTSSKKGVSAHQMHCALEVTYKTAWFMAHRIREAMKDDTLAGFGTGGGVVEVDETFIGNDRSVKPKGEKKGRGYAHKHKVLSLVDRGTGRAKSMVVDDLKATTLLPILRENIAREATVYTDEAGQYRSLSDDFAGHDFTRHGAGEYVRGDVHTNTIEGYFSIFKLGMKGVYQHCGKKHLHRYVAEFEFRYNHRSANGVEDAERSVLALLGARGKRLTYQGPDSKASRAYH</sequence>
<gene>
    <name evidence="2" type="ORF">EYE42_15335</name>
</gene>
<evidence type="ECO:0000313" key="2">
    <source>
        <dbReference type="EMBL" id="TBN36789.1"/>
    </source>
</evidence>
<evidence type="ECO:0000259" key="1">
    <source>
        <dbReference type="SMART" id="SM01126"/>
    </source>
</evidence>
<dbReference type="SMART" id="SM01126">
    <property type="entry name" value="DDE_Tnp_IS1595"/>
    <property type="match status" value="1"/>
</dbReference>
<proteinExistence type="predicted"/>
<dbReference type="OrthoDB" id="271821at2"/>
<reference evidence="2 3" key="1">
    <citation type="submission" date="2019-02" db="EMBL/GenBank/DDBJ databases">
        <title>Paracoccus subflavus sp. nov., isolated from marine sediment of the Pacific Ocean.</title>
        <authorList>
            <person name="Zhang G."/>
        </authorList>
    </citation>
    <scope>NUCLEOTIDE SEQUENCE [LARGE SCALE GENOMIC DNA]</scope>
    <source>
        <strain evidence="2 3">GY0581</strain>
    </source>
</reference>
<dbReference type="RefSeq" id="WP_130992186.1">
    <property type="nucleotide sequence ID" value="NZ_SISK01000016.1"/>
</dbReference>
<dbReference type="PANTHER" id="PTHR47163">
    <property type="entry name" value="DDE_TNP_IS1595 DOMAIN-CONTAINING PROTEIN"/>
    <property type="match status" value="1"/>
</dbReference>
<dbReference type="InterPro" id="IPR024442">
    <property type="entry name" value="Transposase_Zn_ribbon"/>
</dbReference>
<dbReference type="InterPro" id="IPR024445">
    <property type="entry name" value="Tnp_ISXO2-like"/>
</dbReference>
<dbReference type="NCBIfam" id="NF033547">
    <property type="entry name" value="transpos_IS1595"/>
    <property type="match status" value="1"/>
</dbReference>
<protein>
    <submittedName>
        <fullName evidence="2">IS1595 family transposase</fullName>
    </submittedName>
</protein>
<keyword evidence="3" id="KW-1185">Reference proteome</keyword>
<dbReference type="Proteomes" id="UP000293520">
    <property type="component" value="Unassembled WGS sequence"/>
</dbReference>
<dbReference type="InterPro" id="IPR053164">
    <property type="entry name" value="IS1016-like_transposase"/>
</dbReference>
<dbReference type="PANTHER" id="PTHR47163:SF2">
    <property type="entry name" value="SI:DKEY-17M8.2"/>
    <property type="match status" value="1"/>
</dbReference>
<dbReference type="EMBL" id="SISK01000016">
    <property type="protein sequence ID" value="TBN36789.1"/>
    <property type="molecule type" value="Genomic_DNA"/>
</dbReference>
<dbReference type="Pfam" id="PF12762">
    <property type="entry name" value="DDE_Tnp_IS1595"/>
    <property type="match status" value="1"/>
</dbReference>
<dbReference type="Pfam" id="PF12760">
    <property type="entry name" value="Zn_ribbon_IS1595"/>
    <property type="match status" value="1"/>
</dbReference>